<dbReference type="InterPro" id="IPR000642">
    <property type="entry name" value="Peptidase_M41"/>
</dbReference>
<evidence type="ECO:0000256" key="2">
    <source>
        <dbReference type="ARBA" id="ARBA00010044"/>
    </source>
</evidence>
<dbReference type="SUPFAM" id="SSF140990">
    <property type="entry name" value="FtsH protease domain-like"/>
    <property type="match status" value="1"/>
</dbReference>
<dbReference type="NCBIfam" id="TIGR01241">
    <property type="entry name" value="FtsH_fam"/>
    <property type="match status" value="1"/>
</dbReference>
<dbReference type="GO" id="GO:0030163">
    <property type="term" value="P:protein catabolic process"/>
    <property type="evidence" value="ECO:0007669"/>
    <property type="project" value="UniProtKB-UniRule"/>
</dbReference>
<evidence type="ECO:0000256" key="8">
    <source>
        <dbReference type="ARBA" id="ARBA00022741"/>
    </source>
</evidence>
<proteinExistence type="inferred from homology"/>
<feature type="binding site" evidence="16">
    <location>
        <position position="427"/>
    </location>
    <ligand>
        <name>Zn(2+)</name>
        <dbReference type="ChEBI" id="CHEBI:29105"/>
        <note>catalytic</note>
    </ligand>
</feature>
<keyword evidence="4" id="KW-0997">Cell inner membrane</keyword>
<organism evidence="20 21">
    <name type="scientific">Kosmotoga arenicorallina S304</name>
    <dbReference type="NCBI Taxonomy" id="1453497"/>
    <lineage>
        <taxon>Bacteria</taxon>
        <taxon>Thermotogati</taxon>
        <taxon>Thermotogota</taxon>
        <taxon>Thermotogae</taxon>
        <taxon>Kosmotogales</taxon>
        <taxon>Kosmotogaceae</taxon>
        <taxon>Kosmotoga</taxon>
    </lineage>
</organism>
<keyword evidence="12 16" id="KW-1133">Transmembrane helix</keyword>
<comment type="function">
    <text evidence="16">Acts as a processive, ATP-dependent zinc metallopeptidase for both cytoplasmic and membrane proteins. Plays a role in the quality control of integral membrane proteins.</text>
</comment>
<evidence type="ECO:0000256" key="10">
    <source>
        <dbReference type="ARBA" id="ARBA00022833"/>
    </source>
</evidence>
<dbReference type="Gene3D" id="1.10.8.60">
    <property type="match status" value="1"/>
</dbReference>
<keyword evidence="5 16" id="KW-0645">Protease</keyword>
<feature type="binding site" evidence="16">
    <location>
        <position position="504"/>
    </location>
    <ligand>
        <name>Zn(2+)</name>
        <dbReference type="ChEBI" id="CHEBI:29105"/>
        <note>catalytic</note>
    </ligand>
</feature>
<reference evidence="20 21" key="1">
    <citation type="submission" date="2014-02" db="EMBL/GenBank/DDBJ databases">
        <title>Kosmotoga genome sequencing.</title>
        <authorList>
            <person name="Pollo S.M."/>
            <person name="Charchuk R."/>
            <person name="Nesbo C.L."/>
        </authorList>
    </citation>
    <scope>NUCLEOTIDE SEQUENCE [LARGE SCALE GENOMIC DNA]</scope>
    <source>
        <strain evidence="20 21">S304</strain>
    </source>
</reference>
<comment type="cofactor">
    <cofactor evidence="16">
        <name>Zn(2+)</name>
        <dbReference type="ChEBI" id="CHEBI:29105"/>
    </cofactor>
    <text evidence="16">Binds 1 zinc ion per subunit.</text>
</comment>
<keyword evidence="7 16" id="KW-0479">Metal-binding</keyword>
<keyword evidence="20" id="KW-0131">Cell cycle</keyword>
<dbReference type="HAMAP" id="MF_01458">
    <property type="entry name" value="FtsH"/>
    <property type="match status" value="1"/>
</dbReference>
<dbReference type="EC" id="3.4.24.-" evidence="16"/>
<evidence type="ECO:0000256" key="18">
    <source>
        <dbReference type="SAM" id="MobiDB-lite"/>
    </source>
</evidence>
<comment type="similarity">
    <text evidence="17">Belongs to the AAA ATPase family.</text>
</comment>
<evidence type="ECO:0000256" key="5">
    <source>
        <dbReference type="ARBA" id="ARBA00022670"/>
    </source>
</evidence>
<dbReference type="InterPro" id="IPR037219">
    <property type="entry name" value="Peptidase_M41-like"/>
</dbReference>
<name>A0A182C7I4_9BACT</name>
<feature type="transmembrane region" description="Helical" evidence="16">
    <location>
        <begin position="112"/>
        <end position="133"/>
    </location>
</feature>
<dbReference type="GO" id="GO:0051301">
    <property type="term" value="P:cell division"/>
    <property type="evidence" value="ECO:0007669"/>
    <property type="project" value="UniProtKB-KW"/>
</dbReference>
<dbReference type="GO" id="GO:0006508">
    <property type="term" value="P:proteolysis"/>
    <property type="evidence" value="ECO:0007669"/>
    <property type="project" value="UniProtKB-KW"/>
</dbReference>
<dbReference type="Pfam" id="PF06480">
    <property type="entry name" value="FtsH_ext"/>
    <property type="match status" value="1"/>
</dbReference>
<dbReference type="InterPro" id="IPR003960">
    <property type="entry name" value="ATPase_AAA_CS"/>
</dbReference>
<keyword evidence="20" id="KW-0132">Cell division</keyword>
<evidence type="ECO:0000256" key="15">
    <source>
        <dbReference type="ARBA" id="ARBA00061570"/>
    </source>
</evidence>
<evidence type="ECO:0000256" key="9">
    <source>
        <dbReference type="ARBA" id="ARBA00022801"/>
    </source>
</evidence>
<keyword evidence="13 16" id="KW-0482">Metalloprotease</keyword>
<evidence type="ECO:0000256" key="3">
    <source>
        <dbReference type="ARBA" id="ARBA00022475"/>
    </source>
</evidence>
<evidence type="ECO:0000256" key="7">
    <source>
        <dbReference type="ARBA" id="ARBA00022723"/>
    </source>
</evidence>
<dbReference type="InterPro" id="IPR005936">
    <property type="entry name" value="FtsH"/>
</dbReference>
<evidence type="ECO:0000256" key="4">
    <source>
        <dbReference type="ARBA" id="ARBA00022519"/>
    </source>
</evidence>
<dbReference type="PROSITE" id="PS00674">
    <property type="entry name" value="AAA"/>
    <property type="match status" value="1"/>
</dbReference>
<feature type="transmembrane region" description="Helical" evidence="16">
    <location>
        <begin position="7"/>
        <end position="28"/>
    </location>
</feature>
<dbReference type="PANTHER" id="PTHR23076">
    <property type="entry name" value="METALLOPROTEASE M41 FTSH"/>
    <property type="match status" value="1"/>
</dbReference>
<accession>A0A182C7I4</accession>
<evidence type="ECO:0000256" key="6">
    <source>
        <dbReference type="ARBA" id="ARBA00022692"/>
    </source>
</evidence>
<protein>
    <recommendedName>
        <fullName evidence="16">ATP-dependent zinc metalloprotease FtsH</fullName>
        <ecNumber evidence="16">3.4.24.-</ecNumber>
    </recommendedName>
</protein>
<keyword evidence="11 16" id="KW-0067">ATP-binding</keyword>
<evidence type="ECO:0000256" key="1">
    <source>
        <dbReference type="ARBA" id="ARBA00004370"/>
    </source>
</evidence>
<dbReference type="GO" id="GO:0004176">
    <property type="term" value="F:ATP-dependent peptidase activity"/>
    <property type="evidence" value="ECO:0007669"/>
    <property type="project" value="InterPro"/>
</dbReference>
<dbReference type="InterPro" id="IPR011546">
    <property type="entry name" value="Pept_M41_FtsH_extracell"/>
</dbReference>
<comment type="similarity">
    <text evidence="2 16">In the C-terminal section; belongs to the peptidase M41 family.</text>
</comment>
<feature type="binding site" evidence="16">
    <location>
        <begin position="205"/>
        <end position="212"/>
    </location>
    <ligand>
        <name>ATP</name>
        <dbReference type="ChEBI" id="CHEBI:30616"/>
    </ligand>
</feature>
<dbReference type="FunFam" id="1.20.58.760:FF:000001">
    <property type="entry name" value="ATP-dependent zinc metalloprotease FtsH"/>
    <property type="match status" value="1"/>
</dbReference>
<keyword evidence="14 16" id="KW-0472">Membrane</keyword>
<evidence type="ECO:0000256" key="13">
    <source>
        <dbReference type="ARBA" id="ARBA00023049"/>
    </source>
</evidence>
<dbReference type="Pfam" id="PF17862">
    <property type="entry name" value="AAA_lid_3"/>
    <property type="match status" value="1"/>
</dbReference>
<dbReference type="GO" id="GO:0008270">
    <property type="term" value="F:zinc ion binding"/>
    <property type="evidence" value="ECO:0007669"/>
    <property type="project" value="UniProtKB-UniRule"/>
</dbReference>
<evidence type="ECO:0000256" key="16">
    <source>
        <dbReference type="HAMAP-Rule" id="MF_01458"/>
    </source>
</evidence>
<dbReference type="SMART" id="SM00382">
    <property type="entry name" value="AAA"/>
    <property type="match status" value="1"/>
</dbReference>
<dbReference type="FunFam" id="3.40.50.300:FF:000001">
    <property type="entry name" value="ATP-dependent zinc metalloprotease FtsH"/>
    <property type="match status" value="1"/>
</dbReference>
<dbReference type="PANTHER" id="PTHR23076:SF97">
    <property type="entry name" value="ATP-DEPENDENT ZINC METALLOPROTEASE YME1L1"/>
    <property type="match status" value="1"/>
</dbReference>
<comment type="subcellular location">
    <subcellularLocation>
        <location evidence="16">Cell membrane</location>
        <topology evidence="16">Multi-pass membrane protein</topology>
        <orientation evidence="16">Cytoplasmic side</orientation>
    </subcellularLocation>
    <subcellularLocation>
        <location evidence="1">Membrane</location>
    </subcellularLocation>
</comment>
<evidence type="ECO:0000259" key="19">
    <source>
        <dbReference type="SMART" id="SM00382"/>
    </source>
</evidence>
<sequence>MERRPRFGMILFYLVFGIFLIIALRGLYPSNEINTVQYSEFIHELELNNIEEMVIYDDGRVAYSKFVSGKPKAYQTYVSPQTLSTDQFQTLIDDLVKKGVEVRYEKGNDSMFWVNLLGTIIPLAIIIFIWFFAMRSLSGRSSQAFTFTKSPAKKYIASGKKVSFKDVAGVDEAVEELKDAVSYLKDPNVFSETGARMPKGILLVGPPGTGKTLLARAVAGEADVPFFFISGSDFVELFVGVGAARVRDLFAQAKANAPSIIFIDEIDAVGRHRGAGLGGGHDEREQTLNQILVEMDGFDEKSGVIVMAATNRPDILDRALLRPGRFDKKISVDPPDVKGRAEILKIHMRGKPVDPDIDVWLLAKRTPGFVGADLENLVNEAAILAARRKRKLIGASEFDEAIDRVIAGPAKKSKVMNPREKRVVAYHELGHALVGLTLPNAYPVHKISVIPRGVAALGFTQSLPAEDRYLNSKTEMLDNLAQILGGRAAEEVVFGEITTGAANDLEKATTIARAMVCQLGMSERLGPIAWGKEESEVFLGRELTRMRNYSEEIASEIDNEVKKIVLNAYDQAKEIIIKFRDKLDEAANDLIEKETITGKELAEIVGLVEEGNYYREPEVEDENEANADKEPKAVRSERKEV</sequence>
<dbReference type="InterPro" id="IPR027417">
    <property type="entry name" value="P-loop_NTPase"/>
</dbReference>
<keyword evidence="9 16" id="KW-0378">Hydrolase</keyword>
<dbReference type="Pfam" id="PF01434">
    <property type="entry name" value="Peptidase_M41"/>
    <property type="match status" value="1"/>
</dbReference>
<dbReference type="GO" id="GO:0005886">
    <property type="term" value="C:plasma membrane"/>
    <property type="evidence" value="ECO:0007669"/>
    <property type="project" value="UniProtKB-SubCell"/>
</dbReference>
<dbReference type="FunFam" id="1.10.8.60:FF:000001">
    <property type="entry name" value="ATP-dependent zinc metalloprotease FtsH"/>
    <property type="match status" value="1"/>
</dbReference>
<dbReference type="PATRIC" id="fig|1453497.3.peg.1388"/>
<dbReference type="Proteomes" id="UP000077339">
    <property type="component" value="Unassembled WGS sequence"/>
</dbReference>
<evidence type="ECO:0000256" key="12">
    <source>
        <dbReference type="ARBA" id="ARBA00022989"/>
    </source>
</evidence>
<comment type="subunit">
    <text evidence="16">Homohexamer.</text>
</comment>
<dbReference type="InterPro" id="IPR003959">
    <property type="entry name" value="ATPase_AAA_core"/>
</dbReference>
<feature type="domain" description="AAA+ ATPase" evidence="19">
    <location>
        <begin position="197"/>
        <end position="336"/>
    </location>
</feature>
<comment type="similarity">
    <text evidence="15 16">In the central section; belongs to the AAA ATPase family.</text>
</comment>
<dbReference type="GO" id="GO:0016887">
    <property type="term" value="F:ATP hydrolysis activity"/>
    <property type="evidence" value="ECO:0007669"/>
    <property type="project" value="UniProtKB-UniRule"/>
</dbReference>
<feature type="region of interest" description="Disordered" evidence="18">
    <location>
        <begin position="615"/>
        <end position="641"/>
    </location>
</feature>
<dbReference type="AlphaFoldDB" id="A0A182C7I4"/>
<evidence type="ECO:0000313" key="20">
    <source>
        <dbReference type="EMBL" id="OAA31230.1"/>
    </source>
</evidence>
<dbReference type="Pfam" id="PF00004">
    <property type="entry name" value="AAA"/>
    <property type="match status" value="1"/>
</dbReference>
<feature type="active site" evidence="16">
    <location>
        <position position="428"/>
    </location>
</feature>
<dbReference type="GO" id="GO:0005524">
    <property type="term" value="F:ATP binding"/>
    <property type="evidence" value="ECO:0007669"/>
    <property type="project" value="UniProtKB-UniRule"/>
</dbReference>
<dbReference type="Gene3D" id="1.20.58.760">
    <property type="entry name" value="Peptidase M41"/>
    <property type="match status" value="1"/>
</dbReference>
<feature type="binding site" evidence="16">
    <location>
        <position position="431"/>
    </location>
    <ligand>
        <name>Zn(2+)</name>
        <dbReference type="ChEBI" id="CHEBI:29105"/>
        <note>catalytic</note>
    </ligand>
</feature>
<comment type="caution">
    <text evidence="20">The sequence shown here is derived from an EMBL/GenBank/DDBJ whole genome shotgun (WGS) entry which is preliminary data.</text>
</comment>
<keyword evidence="21" id="KW-1185">Reference proteome</keyword>
<evidence type="ECO:0000256" key="14">
    <source>
        <dbReference type="ARBA" id="ARBA00023136"/>
    </source>
</evidence>
<dbReference type="InterPro" id="IPR003593">
    <property type="entry name" value="AAA+_ATPase"/>
</dbReference>
<feature type="compositionally biased region" description="Basic and acidic residues" evidence="18">
    <location>
        <begin position="626"/>
        <end position="641"/>
    </location>
</feature>
<dbReference type="STRING" id="1453497.AT15_06955"/>
<keyword evidence="3 16" id="KW-1003">Cell membrane</keyword>
<keyword evidence="6 16" id="KW-0812">Transmembrane</keyword>
<keyword evidence="10 16" id="KW-0862">Zinc</keyword>
<dbReference type="CDD" id="cd19501">
    <property type="entry name" value="RecA-like_FtsH"/>
    <property type="match status" value="1"/>
</dbReference>
<evidence type="ECO:0000313" key="21">
    <source>
        <dbReference type="Proteomes" id="UP000077339"/>
    </source>
</evidence>
<dbReference type="SUPFAM" id="SSF52540">
    <property type="entry name" value="P-loop containing nucleoside triphosphate hydrolases"/>
    <property type="match status" value="1"/>
</dbReference>
<dbReference type="EMBL" id="JFHK01000004">
    <property type="protein sequence ID" value="OAA31230.1"/>
    <property type="molecule type" value="Genomic_DNA"/>
</dbReference>
<gene>
    <name evidence="16" type="primary">ftsH</name>
    <name evidence="20" type="ORF">AT15_06955</name>
</gene>
<keyword evidence="8 16" id="KW-0547">Nucleotide-binding</keyword>
<dbReference type="OrthoDB" id="9809379at2"/>
<dbReference type="Gene3D" id="3.30.720.210">
    <property type="match status" value="1"/>
</dbReference>
<evidence type="ECO:0000256" key="11">
    <source>
        <dbReference type="ARBA" id="ARBA00022840"/>
    </source>
</evidence>
<dbReference type="GO" id="GO:0004222">
    <property type="term" value="F:metalloendopeptidase activity"/>
    <property type="evidence" value="ECO:0007669"/>
    <property type="project" value="InterPro"/>
</dbReference>
<dbReference type="Gene3D" id="3.40.50.300">
    <property type="entry name" value="P-loop containing nucleotide triphosphate hydrolases"/>
    <property type="match status" value="1"/>
</dbReference>
<evidence type="ECO:0000256" key="17">
    <source>
        <dbReference type="RuleBase" id="RU003651"/>
    </source>
</evidence>
<dbReference type="InterPro" id="IPR041569">
    <property type="entry name" value="AAA_lid_3"/>
</dbReference>